<protein>
    <submittedName>
        <fullName evidence="1">Jg18905 protein</fullName>
    </submittedName>
</protein>
<gene>
    <name evidence="1" type="primary">jg18905</name>
    <name evidence="1" type="ORF">PAEG_LOCUS6117</name>
</gene>
<sequence>MFTKVFGDHQSALGQRGGLRSLPLLIEGGDPCSEVAWLSMSVCGVNGSVRTDKTYTFSPSNRIIFLIGAARPARDGDATLPIKDAETQRRRHSVDTEALNLAYTSKWKPGRRR</sequence>
<dbReference type="EMBL" id="CAKXAJ010019319">
    <property type="protein sequence ID" value="CAH2218270.1"/>
    <property type="molecule type" value="Genomic_DNA"/>
</dbReference>
<comment type="caution">
    <text evidence="1">The sequence shown here is derived from an EMBL/GenBank/DDBJ whole genome shotgun (WGS) entry which is preliminary data.</text>
</comment>
<dbReference type="Proteomes" id="UP000838756">
    <property type="component" value="Unassembled WGS sequence"/>
</dbReference>
<evidence type="ECO:0000313" key="1">
    <source>
        <dbReference type="EMBL" id="CAH2218270.1"/>
    </source>
</evidence>
<reference evidence="1" key="1">
    <citation type="submission" date="2022-03" db="EMBL/GenBank/DDBJ databases">
        <authorList>
            <person name="Lindestad O."/>
        </authorList>
    </citation>
    <scope>NUCLEOTIDE SEQUENCE</scope>
</reference>
<organism evidence="1 2">
    <name type="scientific">Pararge aegeria aegeria</name>
    <dbReference type="NCBI Taxonomy" id="348720"/>
    <lineage>
        <taxon>Eukaryota</taxon>
        <taxon>Metazoa</taxon>
        <taxon>Ecdysozoa</taxon>
        <taxon>Arthropoda</taxon>
        <taxon>Hexapoda</taxon>
        <taxon>Insecta</taxon>
        <taxon>Pterygota</taxon>
        <taxon>Neoptera</taxon>
        <taxon>Endopterygota</taxon>
        <taxon>Lepidoptera</taxon>
        <taxon>Glossata</taxon>
        <taxon>Ditrysia</taxon>
        <taxon>Papilionoidea</taxon>
        <taxon>Nymphalidae</taxon>
        <taxon>Satyrinae</taxon>
        <taxon>Satyrini</taxon>
        <taxon>Parargina</taxon>
        <taxon>Pararge</taxon>
    </lineage>
</organism>
<evidence type="ECO:0000313" key="2">
    <source>
        <dbReference type="Proteomes" id="UP000838756"/>
    </source>
</evidence>
<dbReference type="AlphaFoldDB" id="A0A8S4QSL4"/>
<proteinExistence type="predicted"/>
<accession>A0A8S4QSL4</accession>
<name>A0A8S4QSL4_9NEOP</name>
<keyword evidence="2" id="KW-1185">Reference proteome</keyword>